<protein>
    <submittedName>
        <fullName evidence="2">Uncharacterized protein</fullName>
    </submittedName>
</protein>
<organism evidence="2 3">
    <name type="scientific">Batillaria attramentaria</name>
    <dbReference type="NCBI Taxonomy" id="370345"/>
    <lineage>
        <taxon>Eukaryota</taxon>
        <taxon>Metazoa</taxon>
        <taxon>Spiralia</taxon>
        <taxon>Lophotrochozoa</taxon>
        <taxon>Mollusca</taxon>
        <taxon>Gastropoda</taxon>
        <taxon>Caenogastropoda</taxon>
        <taxon>Sorbeoconcha</taxon>
        <taxon>Cerithioidea</taxon>
        <taxon>Batillariidae</taxon>
        <taxon>Batillaria</taxon>
    </lineage>
</organism>
<dbReference type="Proteomes" id="UP001519460">
    <property type="component" value="Unassembled WGS sequence"/>
</dbReference>
<keyword evidence="3" id="KW-1185">Reference proteome</keyword>
<dbReference type="AlphaFoldDB" id="A0ABD0JMY1"/>
<evidence type="ECO:0000256" key="1">
    <source>
        <dbReference type="SAM" id="MobiDB-lite"/>
    </source>
</evidence>
<feature type="region of interest" description="Disordered" evidence="1">
    <location>
        <begin position="19"/>
        <end position="42"/>
    </location>
</feature>
<comment type="caution">
    <text evidence="2">The sequence shown here is derived from an EMBL/GenBank/DDBJ whole genome shotgun (WGS) entry which is preliminary data.</text>
</comment>
<reference evidence="2 3" key="1">
    <citation type="journal article" date="2023" name="Sci. Data">
        <title>Genome assembly of the Korean intertidal mud-creeper Batillaria attramentaria.</title>
        <authorList>
            <person name="Patra A.K."/>
            <person name="Ho P.T."/>
            <person name="Jun S."/>
            <person name="Lee S.J."/>
            <person name="Kim Y."/>
            <person name="Won Y.J."/>
        </authorList>
    </citation>
    <scope>NUCLEOTIDE SEQUENCE [LARGE SCALE GENOMIC DNA]</scope>
    <source>
        <strain evidence="2">Wonlab-2016</strain>
    </source>
</reference>
<evidence type="ECO:0000313" key="2">
    <source>
        <dbReference type="EMBL" id="KAK7476287.1"/>
    </source>
</evidence>
<feature type="non-terminal residue" evidence="2">
    <location>
        <position position="116"/>
    </location>
</feature>
<dbReference type="EMBL" id="JACVVK020000380">
    <property type="protein sequence ID" value="KAK7476287.1"/>
    <property type="molecule type" value="Genomic_DNA"/>
</dbReference>
<gene>
    <name evidence="2" type="ORF">BaRGS_00032480</name>
</gene>
<accession>A0ABD0JMY1</accession>
<proteinExistence type="predicted"/>
<name>A0ABD0JMY1_9CAEN</name>
<evidence type="ECO:0000313" key="3">
    <source>
        <dbReference type="Proteomes" id="UP001519460"/>
    </source>
</evidence>
<sequence length="116" mass="12829">MAYQTAGCMRNATISEPTQWAVQRSARPHPSRSPSGTQRPILAYPGDRATLQCPPVIKRNHWGIVAMIQYSSHISVTKRQTHKSAFIKGKPYYTNDDVCPFLTARASVPGQRASSS</sequence>